<evidence type="ECO:0000259" key="2">
    <source>
        <dbReference type="PROSITE" id="PS50158"/>
    </source>
</evidence>
<evidence type="ECO:0000313" key="4">
    <source>
        <dbReference type="Proteomes" id="UP000541610"/>
    </source>
</evidence>
<dbReference type="EMBL" id="JABANP010000059">
    <property type="protein sequence ID" value="KAF4692498.1"/>
    <property type="molecule type" value="Genomic_DNA"/>
</dbReference>
<dbReference type="Pfam" id="PF00098">
    <property type="entry name" value="zf-CCHC"/>
    <property type="match status" value="5"/>
</dbReference>
<reference evidence="3 4" key="1">
    <citation type="submission" date="2020-04" db="EMBL/GenBank/DDBJ databases">
        <title>Perkinsus olseni comparative genomics.</title>
        <authorList>
            <person name="Bogema D.R."/>
        </authorList>
    </citation>
    <scope>NUCLEOTIDE SEQUENCE [LARGE SCALE GENOMIC DNA]</scope>
    <source>
        <strain evidence="3">00978-12</strain>
    </source>
</reference>
<dbReference type="GO" id="GO:0003676">
    <property type="term" value="F:nucleic acid binding"/>
    <property type="evidence" value="ECO:0007669"/>
    <property type="project" value="InterPro"/>
</dbReference>
<evidence type="ECO:0000313" key="3">
    <source>
        <dbReference type="EMBL" id="KAF4692498.1"/>
    </source>
</evidence>
<dbReference type="Gene3D" id="4.10.60.10">
    <property type="entry name" value="Zinc finger, CCHC-type"/>
    <property type="match status" value="5"/>
</dbReference>
<feature type="domain" description="CCHC-type" evidence="2">
    <location>
        <begin position="274"/>
        <end position="289"/>
    </location>
</feature>
<feature type="domain" description="CCHC-type" evidence="2">
    <location>
        <begin position="318"/>
        <end position="333"/>
    </location>
</feature>
<keyword evidence="1" id="KW-0479">Metal-binding</keyword>
<keyword evidence="1" id="KW-0863">Zinc-finger</keyword>
<sequence length="369" mass="41807">MASSSSSDGLPDDDVHRFPEIRSIAMDALIAQVEATWEFYRQYIAVVDRTNAVMSKMEDLITGDLRRVRMRKLEELRRRRDDLRFDIGRENMKAQCLKEKLARVLLQKEECPTSVVKVASRQLESLGYRVKIKPMVGAEKTQRTMLLSLVFCRYYIRLVMLREITNDLYPIENCSGRYRTIRGFPMTYNGDIAALSQSSEQFPSVAVLYLAHLTWSSYHTFPKIMADTAATPTTTATDRVSSSTCFICNEPGHFARDCPQASSSRPAGRRPMNCYNCGKPDHLARDCPNEQTNQRPCFKCGQVGHFARDCTAPDTRACFRCGQTGHLARDCPNEDTRPESDRAPRGRGAEGRNCFKCGQPGHFARDCPN</sequence>
<dbReference type="InterPro" id="IPR001878">
    <property type="entry name" value="Znf_CCHC"/>
</dbReference>
<dbReference type="OrthoDB" id="422936at2759"/>
<feature type="domain" description="CCHC-type" evidence="2">
    <location>
        <begin position="354"/>
        <end position="369"/>
    </location>
</feature>
<dbReference type="InterPro" id="IPR036875">
    <property type="entry name" value="Znf_CCHC_sf"/>
</dbReference>
<feature type="domain" description="CCHC-type" evidence="2">
    <location>
        <begin position="245"/>
        <end position="260"/>
    </location>
</feature>
<dbReference type="SUPFAM" id="SSF57756">
    <property type="entry name" value="Retrovirus zinc finger-like domains"/>
    <property type="match status" value="3"/>
</dbReference>
<dbReference type="Proteomes" id="UP000541610">
    <property type="component" value="Unassembled WGS sequence"/>
</dbReference>
<dbReference type="PROSITE" id="PS50158">
    <property type="entry name" value="ZF_CCHC"/>
    <property type="match status" value="5"/>
</dbReference>
<keyword evidence="1" id="KW-0862">Zinc</keyword>
<dbReference type="InterPro" id="IPR051714">
    <property type="entry name" value="Znf_CCHC_NABP"/>
</dbReference>
<protein>
    <submittedName>
        <fullName evidence="3">Universal minicircle sequence binding protein</fullName>
    </submittedName>
</protein>
<proteinExistence type="predicted"/>
<feature type="domain" description="CCHC-type" evidence="2">
    <location>
        <begin position="297"/>
        <end position="310"/>
    </location>
</feature>
<name>A0A7J6P8P6_PEROL</name>
<dbReference type="PANTHER" id="PTHR23002">
    <property type="entry name" value="ZINC FINGER CCHC DOMAIN CONTAINING PROTEIN"/>
    <property type="match status" value="1"/>
</dbReference>
<accession>A0A7J6P8P6</accession>
<dbReference type="GO" id="GO:0008270">
    <property type="term" value="F:zinc ion binding"/>
    <property type="evidence" value="ECO:0007669"/>
    <property type="project" value="UniProtKB-KW"/>
</dbReference>
<evidence type="ECO:0000256" key="1">
    <source>
        <dbReference type="PROSITE-ProRule" id="PRU00047"/>
    </source>
</evidence>
<organism evidence="3 4">
    <name type="scientific">Perkinsus olseni</name>
    <name type="common">Perkinsus atlanticus</name>
    <dbReference type="NCBI Taxonomy" id="32597"/>
    <lineage>
        <taxon>Eukaryota</taxon>
        <taxon>Sar</taxon>
        <taxon>Alveolata</taxon>
        <taxon>Perkinsozoa</taxon>
        <taxon>Perkinsea</taxon>
        <taxon>Perkinsida</taxon>
        <taxon>Perkinsidae</taxon>
        <taxon>Perkinsus</taxon>
    </lineage>
</organism>
<dbReference type="SMART" id="SM00343">
    <property type="entry name" value="ZnF_C2HC"/>
    <property type="match status" value="5"/>
</dbReference>
<comment type="caution">
    <text evidence="3">The sequence shown here is derived from an EMBL/GenBank/DDBJ whole genome shotgun (WGS) entry which is preliminary data.</text>
</comment>
<gene>
    <name evidence="3" type="primary">UMSBP1</name>
    <name evidence="3" type="ORF">FOZ60_013167</name>
</gene>
<dbReference type="AlphaFoldDB" id="A0A7J6P8P6"/>